<evidence type="ECO:0000256" key="2">
    <source>
        <dbReference type="ARBA" id="ARBA00004496"/>
    </source>
</evidence>
<dbReference type="Pfam" id="PF00808">
    <property type="entry name" value="CBFD_NFYB_HMF"/>
    <property type="match status" value="1"/>
</dbReference>
<gene>
    <name evidence="8" type="ORF">APZ16_02795</name>
</gene>
<evidence type="ECO:0000256" key="1">
    <source>
        <dbReference type="ARBA" id="ARBA00004286"/>
    </source>
</evidence>
<dbReference type="GO" id="GO:0005694">
    <property type="term" value="C:chromosome"/>
    <property type="evidence" value="ECO:0007669"/>
    <property type="project" value="UniProtKB-SubCell"/>
</dbReference>
<organism evidence="8 9">
    <name type="scientific">Hadarchaeum yellowstonense</name>
    <dbReference type="NCBI Taxonomy" id="1776334"/>
    <lineage>
        <taxon>Archaea</taxon>
        <taxon>Methanobacteriati</taxon>
        <taxon>Candidatus Hadarchaeota</taxon>
        <taxon>Candidatus Hadarchaeia</taxon>
        <taxon>Candidatus Hadarchaeales</taxon>
        <taxon>Candidatus Hadarchaeaceae</taxon>
        <taxon>Candidatus Hadarchaeum</taxon>
    </lineage>
</organism>
<comment type="subcellular location">
    <subcellularLocation>
        <location evidence="1">Chromosome</location>
    </subcellularLocation>
    <subcellularLocation>
        <location evidence="2">Cytoplasm</location>
    </subcellularLocation>
</comment>
<dbReference type="EMBL" id="LQMQ01000007">
    <property type="protein sequence ID" value="KUO42435.1"/>
    <property type="molecule type" value="Genomic_DNA"/>
</dbReference>
<proteinExistence type="inferred from homology"/>
<dbReference type="Gene3D" id="1.10.20.10">
    <property type="entry name" value="Histone, subunit A"/>
    <property type="match status" value="1"/>
</dbReference>
<dbReference type="SUPFAM" id="SSF47113">
    <property type="entry name" value="Histone-fold"/>
    <property type="match status" value="1"/>
</dbReference>
<dbReference type="GO" id="GO:0003677">
    <property type="term" value="F:DNA binding"/>
    <property type="evidence" value="ECO:0007669"/>
    <property type="project" value="UniProtKB-KW"/>
</dbReference>
<dbReference type="InterPro" id="IPR050004">
    <property type="entry name" value="HmfB-like"/>
</dbReference>
<evidence type="ECO:0000256" key="4">
    <source>
        <dbReference type="ARBA" id="ARBA00022454"/>
    </source>
</evidence>
<dbReference type="PANTHER" id="PTHR47828">
    <property type="entry name" value="ARCHAEAL HISTONE A"/>
    <property type="match status" value="1"/>
</dbReference>
<dbReference type="InterPro" id="IPR050947">
    <property type="entry name" value="Archaeal_histone_HMF"/>
</dbReference>
<dbReference type="STRING" id="1776334.APZ16_02795"/>
<dbReference type="CDD" id="cd22909">
    <property type="entry name" value="HFD_archaea_histone-like"/>
    <property type="match status" value="1"/>
</dbReference>
<dbReference type="Proteomes" id="UP000074294">
    <property type="component" value="Unassembled WGS sequence"/>
</dbReference>
<comment type="similarity">
    <text evidence="3">Belongs to the archaeal histone HMF family.</text>
</comment>
<dbReference type="InterPro" id="IPR009072">
    <property type="entry name" value="Histone-fold"/>
</dbReference>
<dbReference type="InterPro" id="IPR003958">
    <property type="entry name" value="CBFA_NFYB_domain"/>
</dbReference>
<sequence>MTEFLIATMARLIKKAAKVRVSRDAALELSIVLEDYAVRVATEALKLTEHRGAKTLSKEDIKAAVSAISK</sequence>
<keyword evidence="6" id="KW-0238">DNA-binding</keyword>
<evidence type="ECO:0000256" key="5">
    <source>
        <dbReference type="ARBA" id="ARBA00022490"/>
    </source>
</evidence>
<evidence type="ECO:0000313" key="8">
    <source>
        <dbReference type="EMBL" id="KUO42435.1"/>
    </source>
</evidence>
<reference evidence="8 9" key="1">
    <citation type="journal article" date="2016" name="Nat. Microbiol.">
        <title>Genomic inference of the metabolism of cosmopolitan subsurface Archaea, Hadesarchaea.</title>
        <authorList>
            <person name="Baker B.J."/>
            <person name="Saw J.H."/>
            <person name="Lind A.E."/>
            <person name="Lazar C.S."/>
            <person name="Hinrichs K.-U."/>
            <person name="Teske A.P."/>
            <person name="Ettema T.J."/>
        </authorList>
    </citation>
    <scope>NUCLEOTIDE SEQUENCE [LARGE SCALE GENOMIC DNA]</scope>
</reference>
<keyword evidence="4" id="KW-0158">Chromosome</keyword>
<name>A0A147K0Q6_HADYE</name>
<protein>
    <recommendedName>
        <fullName evidence="7">Transcription factor CBF/NF-Y/archaeal histone domain-containing protein</fullName>
    </recommendedName>
</protein>
<evidence type="ECO:0000259" key="7">
    <source>
        <dbReference type="Pfam" id="PF00808"/>
    </source>
</evidence>
<dbReference type="AlphaFoldDB" id="A0A147K0Q6"/>
<dbReference type="PANTHER" id="PTHR47828:SF1">
    <property type="entry name" value="ARCHAEAL HISTONE A"/>
    <property type="match status" value="1"/>
</dbReference>
<dbReference type="GO" id="GO:0046982">
    <property type="term" value="F:protein heterodimerization activity"/>
    <property type="evidence" value="ECO:0007669"/>
    <property type="project" value="InterPro"/>
</dbReference>
<accession>A0A147K0Q6</accession>
<dbReference type="GO" id="GO:0005737">
    <property type="term" value="C:cytoplasm"/>
    <property type="evidence" value="ECO:0007669"/>
    <property type="project" value="UniProtKB-SubCell"/>
</dbReference>
<comment type="caution">
    <text evidence="8">The sequence shown here is derived from an EMBL/GenBank/DDBJ whole genome shotgun (WGS) entry which is preliminary data.</text>
</comment>
<evidence type="ECO:0000256" key="3">
    <source>
        <dbReference type="ARBA" id="ARBA00008264"/>
    </source>
</evidence>
<evidence type="ECO:0000256" key="6">
    <source>
        <dbReference type="ARBA" id="ARBA00023125"/>
    </source>
</evidence>
<feature type="domain" description="Transcription factor CBF/NF-Y/archaeal histone" evidence="7">
    <location>
        <begin position="4"/>
        <end position="65"/>
    </location>
</feature>
<keyword evidence="5" id="KW-0963">Cytoplasm</keyword>
<dbReference type="NCBIfam" id="NF043032">
    <property type="entry name" value="archaea_histone"/>
    <property type="match status" value="1"/>
</dbReference>
<evidence type="ECO:0000313" key="9">
    <source>
        <dbReference type="Proteomes" id="UP000074294"/>
    </source>
</evidence>